<keyword evidence="3" id="KW-1185">Reference proteome</keyword>
<dbReference type="SMART" id="SM01022">
    <property type="entry name" value="ASCH"/>
    <property type="match status" value="1"/>
</dbReference>
<dbReference type="OrthoDB" id="9807542at2"/>
<dbReference type="Proteomes" id="UP000193409">
    <property type="component" value="Unassembled WGS sequence"/>
</dbReference>
<protein>
    <submittedName>
        <fullName evidence="2">ASCH domain protein</fullName>
    </submittedName>
</protein>
<name>A0A1Y5TG29_9RHOB</name>
<evidence type="ECO:0000259" key="1">
    <source>
        <dbReference type="SMART" id="SM01022"/>
    </source>
</evidence>
<dbReference type="SUPFAM" id="SSF88697">
    <property type="entry name" value="PUA domain-like"/>
    <property type="match status" value="1"/>
</dbReference>
<dbReference type="EMBL" id="FWFQ01000027">
    <property type="protein sequence ID" value="SLN59597.1"/>
    <property type="molecule type" value="Genomic_DNA"/>
</dbReference>
<dbReference type="Gene3D" id="3.10.400.10">
    <property type="entry name" value="Sulfate adenylyltransferase"/>
    <property type="match status" value="1"/>
</dbReference>
<dbReference type="InterPro" id="IPR015947">
    <property type="entry name" value="PUA-like_sf"/>
</dbReference>
<dbReference type="PANTHER" id="PTHR39203:SF1">
    <property type="entry name" value="CYTOPLASMIC PROTEIN"/>
    <property type="match status" value="1"/>
</dbReference>
<dbReference type="Pfam" id="PF04266">
    <property type="entry name" value="ASCH"/>
    <property type="match status" value="1"/>
</dbReference>
<feature type="domain" description="ASCH" evidence="1">
    <location>
        <begin position="16"/>
        <end position="133"/>
    </location>
</feature>
<gene>
    <name evidence="2" type="ORF">PSA7680_03126</name>
</gene>
<reference evidence="2 3" key="1">
    <citation type="submission" date="2017-03" db="EMBL/GenBank/DDBJ databases">
        <authorList>
            <person name="Afonso C.L."/>
            <person name="Miller P.J."/>
            <person name="Scott M.A."/>
            <person name="Spackman E."/>
            <person name="Goraichik I."/>
            <person name="Dimitrov K.M."/>
            <person name="Suarez D.L."/>
            <person name="Swayne D.E."/>
        </authorList>
    </citation>
    <scope>NUCLEOTIDE SEQUENCE [LARGE SCALE GENOMIC DNA]</scope>
    <source>
        <strain evidence="2 3">CECT 7680</strain>
    </source>
</reference>
<dbReference type="InterPro" id="IPR007374">
    <property type="entry name" value="ASCH_domain"/>
</dbReference>
<dbReference type="AlphaFoldDB" id="A0A1Y5TG29"/>
<dbReference type="CDD" id="cd06553">
    <property type="entry name" value="ASCH_Ef3133_like"/>
    <property type="match status" value="1"/>
</dbReference>
<evidence type="ECO:0000313" key="3">
    <source>
        <dbReference type="Proteomes" id="UP000193409"/>
    </source>
</evidence>
<dbReference type="InterPro" id="IPR009326">
    <property type="entry name" value="DUF984"/>
</dbReference>
<accession>A0A1Y5TG29</accession>
<organism evidence="2 3">
    <name type="scientific">Pseudoruegeria aquimaris</name>
    <dbReference type="NCBI Taxonomy" id="393663"/>
    <lineage>
        <taxon>Bacteria</taxon>
        <taxon>Pseudomonadati</taxon>
        <taxon>Pseudomonadota</taxon>
        <taxon>Alphaproteobacteria</taxon>
        <taxon>Rhodobacterales</taxon>
        <taxon>Roseobacteraceae</taxon>
        <taxon>Pseudoruegeria</taxon>
    </lineage>
</organism>
<sequence>MDIAALKAKYPGAVTFKFGDNARLSAELIALVRAGRKTATCGALRDHEAGGEALPEVGRRDIALNWDGSPAFVIETVEVTRKRFCDVDEAFALAEGENPDLAGWRAGHEAYFRRNGGFDPEMMLVCERFRMIEDLEAQQAR</sequence>
<proteinExistence type="predicted"/>
<dbReference type="PANTHER" id="PTHR39203">
    <property type="entry name" value="CYTOPLASMIC PROTEIN-RELATED"/>
    <property type="match status" value="1"/>
</dbReference>
<evidence type="ECO:0000313" key="2">
    <source>
        <dbReference type="EMBL" id="SLN59597.1"/>
    </source>
</evidence>